<keyword evidence="5" id="KW-1185">Reference proteome</keyword>
<name>A0A7X0SHH4_9BACL</name>
<evidence type="ECO:0000259" key="3">
    <source>
        <dbReference type="Pfam" id="PF09335"/>
    </source>
</evidence>
<dbReference type="PANTHER" id="PTHR42709">
    <property type="entry name" value="ALKALINE PHOSPHATASE LIKE PROTEIN"/>
    <property type="match status" value="1"/>
</dbReference>
<dbReference type="PANTHER" id="PTHR42709:SF9">
    <property type="entry name" value="ALKALINE PHOSPHATASE LIKE PROTEIN"/>
    <property type="match status" value="1"/>
</dbReference>
<reference evidence="4 5" key="1">
    <citation type="submission" date="2020-08" db="EMBL/GenBank/DDBJ databases">
        <title>Cohnella phylogeny.</title>
        <authorList>
            <person name="Dunlap C."/>
        </authorList>
    </citation>
    <scope>NUCLEOTIDE SEQUENCE [LARGE SCALE GENOMIC DNA]</scope>
    <source>
        <strain evidence="4 5">CBP 2801</strain>
    </source>
</reference>
<gene>
    <name evidence="4" type="ORF">H7C18_03440</name>
</gene>
<dbReference type="GO" id="GO:0005886">
    <property type="term" value="C:plasma membrane"/>
    <property type="evidence" value="ECO:0007669"/>
    <property type="project" value="TreeGrafter"/>
</dbReference>
<feature type="transmembrane region" description="Helical" evidence="2">
    <location>
        <begin position="53"/>
        <end position="74"/>
    </location>
</feature>
<dbReference type="RefSeq" id="WP_185127603.1">
    <property type="nucleotide sequence ID" value="NZ_JACJVO010000003.1"/>
</dbReference>
<keyword evidence="2" id="KW-0812">Transmembrane</keyword>
<evidence type="ECO:0000256" key="1">
    <source>
        <dbReference type="ARBA" id="ARBA00010792"/>
    </source>
</evidence>
<feature type="transmembrane region" description="Helical" evidence="2">
    <location>
        <begin position="176"/>
        <end position="195"/>
    </location>
</feature>
<feature type="transmembrane region" description="Helical" evidence="2">
    <location>
        <begin position="139"/>
        <end position="161"/>
    </location>
</feature>
<accession>A0A7X0SHH4</accession>
<feature type="transmembrane region" description="Helical" evidence="2">
    <location>
        <begin position="12"/>
        <end position="32"/>
    </location>
</feature>
<proteinExistence type="inferred from homology"/>
<dbReference type="InterPro" id="IPR051311">
    <property type="entry name" value="DedA_domain"/>
</dbReference>
<evidence type="ECO:0000313" key="5">
    <source>
        <dbReference type="Proteomes" id="UP000564644"/>
    </source>
</evidence>
<keyword evidence="2" id="KW-0472">Membrane</keyword>
<sequence length="212" mass="24088">MQLPDLIERLFAHYGYLVLLVGLPLDAIALPIPPGNTTLAYTGYLSYKGVLSLLPAVAAAWIGSILGMTVTYWLGYKLGAPLIDRYGKWLFLKPAYLEKTRRFYGKYGNRLLLFSFFVPGVRQFIGYFAGIVRVPFRTFAVYSYLGSALWVLAFVGVGYAFGEQWEIVFGWVESSLKYISLGACALLGGILLLKWRQRRLRSRLRRFERESD</sequence>
<protein>
    <submittedName>
        <fullName evidence="4">DedA family protein</fullName>
    </submittedName>
</protein>
<dbReference type="Proteomes" id="UP000564644">
    <property type="component" value="Unassembled WGS sequence"/>
</dbReference>
<comment type="caution">
    <text evidence="4">The sequence shown here is derived from an EMBL/GenBank/DDBJ whole genome shotgun (WGS) entry which is preliminary data.</text>
</comment>
<dbReference type="Pfam" id="PF09335">
    <property type="entry name" value="VTT_dom"/>
    <property type="match status" value="1"/>
</dbReference>
<feature type="domain" description="VTT" evidence="3">
    <location>
        <begin position="34"/>
        <end position="159"/>
    </location>
</feature>
<keyword evidence="2" id="KW-1133">Transmembrane helix</keyword>
<dbReference type="EMBL" id="JACJVO010000003">
    <property type="protein sequence ID" value="MBB6729941.1"/>
    <property type="molecule type" value="Genomic_DNA"/>
</dbReference>
<dbReference type="InterPro" id="IPR032816">
    <property type="entry name" value="VTT_dom"/>
</dbReference>
<feature type="transmembrane region" description="Helical" evidence="2">
    <location>
        <begin position="111"/>
        <end position="132"/>
    </location>
</feature>
<dbReference type="AlphaFoldDB" id="A0A7X0SHH4"/>
<evidence type="ECO:0000256" key="2">
    <source>
        <dbReference type="SAM" id="Phobius"/>
    </source>
</evidence>
<organism evidence="4 5">
    <name type="scientific">Cohnella zeiphila</name>
    <dbReference type="NCBI Taxonomy" id="2761120"/>
    <lineage>
        <taxon>Bacteria</taxon>
        <taxon>Bacillati</taxon>
        <taxon>Bacillota</taxon>
        <taxon>Bacilli</taxon>
        <taxon>Bacillales</taxon>
        <taxon>Paenibacillaceae</taxon>
        <taxon>Cohnella</taxon>
    </lineage>
</organism>
<comment type="similarity">
    <text evidence="1">Belongs to the DedA family.</text>
</comment>
<evidence type="ECO:0000313" key="4">
    <source>
        <dbReference type="EMBL" id="MBB6729941.1"/>
    </source>
</evidence>